<organism evidence="5">
    <name type="scientific">Oryza brachyantha</name>
    <name type="common">malo sina</name>
    <dbReference type="NCBI Taxonomy" id="4533"/>
    <lineage>
        <taxon>Eukaryota</taxon>
        <taxon>Viridiplantae</taxon>
        <taxon>Streptophyta</taxon>
        <taxon>Embryophyta</taxon>
        <taxon>Tracheophyta</taxon>
        <taxon>Spermatophyta</taxon>
        <taxon>Magnoliopsida</taxon>
        <taxon>Liliopsida</taxon>
        <taxon>Poales</taxon>
        <taxon>Poaceae</taxon>
        <taxon>BOP clade</taxon>
        <taxon>Oryzoideae</taxon>
        <taxon>Oryzeae</taxon>
        <taxon>Oryzinae</taxon>
        <taxon>Oryza</taxon>
    </lineage>
</organism>
<dbReference type="HOGENOM" id="CLU_656180_0_0_1"/>
<reference evidence="5" key="1">
    <citation type="journal article" date="2013" name="Nat. Commun.">
        <title>Whole-genome sequencing of Oryza brachyantha reveals mechanisms underlying Oryza genome evolution.</title>
        <authorList>
            <person name="Chen J."/>
            <person name="Huang Q."/>
            <person name="Gao D."/>
            <person name="Wang J."/>
            <person name="Lang Y."/>
            <person name="Liu T."/>
            <person name="Li B."/>
            <person name="Bai Z."/>
            <person name="Luis Goicoechea J."/>
            <person name="Liang C."/>
            <person name="Chen C."/>
            <person name="Zhang W."/>
            <person name="Sun S."/>
            <person name="Liao Y."/>
            <person name="Zhang X."/>
            <person name="Yang L."/>
            <person name="Song C."/>
            <person name="Wang M."/>
            <person name="Shi J."/>
            <person name="Liu G."/>
            <person name="Liu J."/>
            <person name="Zhou H."/>
            <person name="Zhou W."/>
            <person name="Yu Q."/>
            <person name="An N."/>
            <person name="Chen Y."/>
            <person name="Cai Q."/>
            <person name="Wang B."/>
            <person name="Liu B."/>
            <person name="Min J."/>
            <person name="Huang Y."/>
            <person name="Wu H."/>
            <person name="Li Z."/>
            <person name="Zhang Y."/>
            <person name="Yin Y."/>
            <person name="Song W."/>
            <person name="Jiang J."/>
            <person name="Jackson S.A."/>
            <person name="Wing R.A."/>
            <person name="Wang J."/>
            <person name="Chen M."/>
        </authorList>
    </citation>
    <scope>NUCLEOTIDE SEQUENCE [LARGE SCALE GENOMIC DNA]</scope>
    <source>
        <strain evidence="5">cv. IRGC 101232</strain>
    </source>
</reference>
<dbReference type="AlphaFoldDB" id="J3M4T3"/>
<keyword evidence="6" id="KW-1185">Reference proteome</keyword>
<reference evidence="5" key="2">
    <citation type="submission" date="2013-04" db="UniProtKB">
        <authorList>
            <consortium name="EnsemblPlants"/>
        </authorList>
    </citation>
    <scope>IDENTIFICATION</scope>
</reference>
<evidence type="ECO:0000256" key="4">
    <source>
        <dbReference type="SAM" id="Phobius"/>
    </source>
</evidence>
<dbReference type="GO" id="GO:0098542">
    <property type="term" value="P:defense response to other organism"/>
    <property type="evidence" value="ECO:0007669"/>
    <property type="project" value="InterPro"/>
</dbReference>
<dbReference type="EnsemblPlants" id="OB05G16070.1">
    <property type="protein sequence ID" value="OB05G16070.1"/>
    <property type="gene ID" value="OB05G16070"/>
</dbReference>
<name>J3M4T3_ORYBR</name>
<keyword evidence="2 4" id="KW-0472">Membrane</keyword>
<keyword evidence="4" id="KW-1133">Transmembrane helix</keyword>
<comment type="subcellular location">
    <subcellularLocation>
        <location evidence="1">Membrane</location>
    </subcellularLocation>
</comment>
<evidence type="ECO:0000313" key="5">
    <source>
        <dbReference type="EnsemblPlants" id="OB05G16070.1"/>
    </source>
</evidence>
<feature type="transmembrane region" description="Helical" evidence="4">
    <location>
        <begin position="228"/>
        <end position="253"/>
    </location>
</feature>
<evidence type="ECO:0000256" key="2">
    <source>
        <dbReference type="ARBA" id="ARBA00023136"/>
    </source>
</evidence>
<proteinExistence type="predicted"/>
<dbReference type="GO" id="GO:0009506">
    <property type="term" value="C:plasmodesma"/>
    <property type="evidence" value="ECO:0007669"/>
    <property type="project" value="TreeGrafter"/>
</dbReference>
<evidence type="ECO:0000313" key="6">
    <source>
        <dbReference type="Proteomes" id="UP000006038"/>
    </source>
</evidence>
<accession>J3M4T3</accession>
<evidence type="ECO:0000256" key="1">
    <source>
        <dbReference type="ARBA" id="ARBA00004370"/>
    </source>
</evidence>
<protein>
    <recommendedName>
        <fullName evidence="7">Late embryogenesis abundant protein LEA-2 subgroup domain-containing protein</fullName>
    </recommendedName>
</protein>
<sequence length="419" mass="47029">MEYGFTVNYDEELNFKMNDAENFIIEDMSHERMDAGVSTDNEDFEGGFDLEDMLCHVESEVLAGRSRGLENWQPLEKAAKDRLYDETKGCDKNFTVLHSVLELLKFKAKHGWSDTSFNDLMSLLRVLLPKPNFIPSNTYHAKKLICPLYLGVEKIHACSGRKNICNDMYTNYTPDDSTMAYAAKRTRKQRLIQASIPQLSCGKLVPIGKPNPNAYLIQGMGESIGKKVLFFVGKTILNFLGSLLSIYLLWLIFFRPYKVRPHVDGAALAVFDLAPAPPGNATALRYDLALNVSFFNSLRIYRVRFGHLTAGLYYNGTKMGPSDDTPPSSHTRPGGHRVGSPALRGRASNVSDAVVESLARERAEGRLNPDVRVKTTLTYKIWPSKATYYYEYDCWLQFAPPPGNGTPAFTGGFNCGRRK</sequence>
<dbReference type="InterPro" id="IPR044839">
    <property type="entry name" value="NDR1-like"/>
</dbReference>
<feature type="region of interest" description="Disordered" evidence="3">
    <location>
        <begin position="319"/>
        <end position="349"/>
    </location>
</feature>
<dbReference type="Gramene" id="OB05G16070.1">
    <property type="protein sequence ID" value="OB05G16070.1"/>
    <property type="gene ID" value="OB05G16070"/>
</dbReference>
<dbReference type="Proteomes" id="UP000006038">
    <property type="component" value="Chromosome 5"/>
</dbReference>
<evidence type="ECO:0000256" key="3">
    <source>
        <dbReference type="SAM" id="MobiDB-lite"/>
    </source>
</evidence>
<dbReference type="PANTHER" id="PTHR31415">
    <property type="entry name" value="OS05G0367900 PROTEIN"/>
    <property type="match status" value="1"/>
</dbReference>
<keyword evidence="4" id="KW-0812">Transmembrane</keyword>
<evidence type="ECO:0008006" key="7">
    <source>
        <dbReference type="Google" id="ProtNLM"/>
    </source>
</evidence>
<dbReference type="PANTHER" id="PTHR31415:SF82">
    <property type="entry name" value="OS05G0203150 PROTEIN"/>
    <property type="match status" value="1"/>
</dbReference>
<dbReference type="GO" id="GO:0005886">
    <property type="term" value="C:plasma membrane"/>
    <property type="evidence" value="ECO:0007669"/>
    <property type="project" value="TreeGrafter"/>
</dbReference>